<dbReference type="Pfam" id="PF11951">
    <property type="entry name" value="Fungal_trans_2"/>
    <property type="match status" value="1"/>
</dbReference>
<reference evidence="2" key="1">
    <citation type="journal article" date="2019" name="Beilstein J. Org. Chem.">
        <title>Nanangenines: drimane sesquiterpenoids as the dominant metabolite cohort of a novel Australian fungus, Aspergillus nanangensis.</title>
        <authorList>
            <person name="Lacey H.J."/>
            <person name="Gilchrist C.L.M."/>
            <person name="Crombie A."/>
            <person name="Kalaitzis J.A."/>
            <person name="Vuong D."/>
            <person name="Rutledge P.J."/>
            <person name="Turner P."/>
            <person name="Pitt J.I."/>
            <person name="Lacey E."/>
            <person name="Chooi Y.H."/>
            <person name="Piggott A.M."/>
        </authorList>
    </citation>
    <scope>NUCLEOTIDE SEQUENCE</scope>
    <source>
        <strain evidence="2">MST-FP2251</strain>
    </source>
</reference>
<keyword evidence="3" id="KW-1185">Reference proteome</keyword>
<comment type="caution">
    <text evidence="2">The sequence shown here is derived from an EMBL/GenBank/DDBJ whole genome shotgun (WGS) entry which is preliminary data.</text>
</comment>
<dbReference type="EMBL" id="VCAU01000006">
    <property type="protein sequence ID" value="KAF9893746.1"/>
    <property type="molecule type" value="Genomic_DNA"/>
</dbReference>
<feature type="compositionally biased region" description="Polar residues" evidence="1">
    <location>
        <begin position="440"/>
        <end position="455"/>
    </location>
</feature>
<dbReference type="InterPro" id="IPR053175">
    <property type="entry name" value="DHMBA_Reg_Transcription_Factor"/>
</dbReference>
<gene>
    <name evidence="2" type="ORF">FE257_009916</name>
</gene>
<dbReference type="PANTHER" id="PTHR38791:SF12">
    <property type="entry name" value="TRANSCRIPTION FACTOR DOMAIN-CONTAINING PROTEIN-RELATED"/>
    <property type="match status" value="1"/>
</dbReference>
<feature type="region of interest" description="Disordered" evidence="1">
    <location>
        <begin position="440"/>
        <end position="462"/>
    </location>
</feature>
<sequence length="462" mass="50790">MKHGSSDSPKPGNQQLQHRSGSISRPYRQVPSLSLYQLADSTWEERAVCYFFDQYTTIRDSDECVSHLSFLPSLYALCRNSDEESSASSCLRLAVDATAQITLGTQVKSSSLIVQGRNSYGRALRGLRRALASREQAIKDETFATMVLLSLFEDITGERNGLASSHTAGFEILMKLRGEGQLGNAQGRDLFSFAYAHTHIEILALRERPRYNSDWIVGRLDSSDPVHRLMLMSSKISQLFVETSSFQGPLDAGNVAKLSALLEVSKVIDLELAAWDRNLPDNWLPLLVSSQTGESLMTYQRISIAAIWTYYRAVRIILQKLIIGLRATIASLDHVADRDVVPEEPEVGVIQETITDACRSIPFAFGDIDTLGNPIPSSTEGKPRIRAFYGYIMLWPLWYILSCGLATPAQTEQIRSVLTGVGSALGIRLALILAGDHGGTPNSASSGPSPYQVQSLMEGISL</sequence>
<feature type="region of interest" description="Disordered" evidence="1">
    <location>
        <begin position="1"/>
        <end position="23"/>
    </location>
</feature>
<dbReference type="AlphaFoldDB" id="A0AAD4CW22"/>
<protein>
    <submittedName>
        <fullName evidence="2">Uncharacterized protein</fullName>
    </submittedName>
</protein>
<proteinExistence type="predicted"/>
<evidence type="ECO:0000313" key="2">
    <source>
        <dbReference type="EMBL" id="KAF9893746.1"/>
    </source>
</evidence>
<organism evidence="2 3">
    <name type="scientific">Aspergillus nanangensis</name>
    <dbReference type="NCBI Taxonomy" id="2582783"/>
    <lineage>
        <taxon>Eukaryota</taxon>
        <taxon>Fungi</taxon>
        <taxon>Dikarya</taxon>
        <taxon>Ascomycota</taxon>
        <taxon>Pezizomycotina</taxon>
        <taxon>Eurotiomycetes</taxon>
        <taxon>Eurotiomycetidae</taxon>
        <taxon>Eurotiales</taxon>
        <taxon>Aspergillaceae</taxon>
        <taxon>Aspergillus</taxon>
        <taxon>Aspergillus subgen. Circumdati</taxon>
    </lineage>
</organism>
<dbReference type="InterPro" id="IPR021858">
    <property type="entry name" value="Fun_TF"/>
</dbReference>
<accession>A0AAD4CW22</accession>
<name>A0AAD4CW22_ASPNN</name>
<evidence type="ECO:0000256" key="1">
    <source>
        <dbReference type="SAM" id="MobiDB-lite"/>
    </source>
</evidence>
<reference evidence="2" key="2">
    <citation type="submission" date="2020-02" db="EMBL/GenBank/DDBJ databases">
        <authorList>
            <person name="Gilchrist C.L.M."/>
            <person name="Chooi Y.-H."/>
        </authorList>
    </citation>
    <scope>NUCLEOTIDE SEQUENCE</scope>
    <source>
        <strain evidence="2">MST-FP2251</strain>
    </source>
</reference>
<evidence type="ECO:0000313" key="3">
    <source>
        <dbReference type="Proteomes" id="UP001194746"/>
    </source>
</evidence>
<dbReference type="PANTHER" id="PTHR38791">
    <property type="entry name" value="ZN(II)2CYS6 TRANSCRIPTION FACTOR (EUROFUNG)-RELATED-RELATED"/>
    <property type="match status" value="1"/>
</dbReference>
<dbReference type="Proteomes" id="UP001194746">
    <property type="component" value="Unassembled WGS sequence"/>
</dbReference>